<dbReference type="EMBL" id="PUHR01000167">
    <property type="protein sequence ID" value="KAG0660972.1"/>
    <property type="molecule type" value="Genomic_DNA"/>
</dbReference>
<accession>A0A9P6W1D6</accession>
<feature type="compositionally biased region" description="Polar residues" evidence="2">
    <location>
        <begin position="21"/>
        <end position="36"/>
    </location>
</feature>
<dbReference type="PROSITE" id="PS50157">
    <property type="entry name" value="ZINC_FINGER_C2H2_2"/>
    <property type="match status" value="1"/>
</dbReference>
<comment type="caution">
    <text evidence="4">The sequence shown here is derived from an EMBL/GenBank/DDBJ whole genome shotgun (WGS) entry which is preliminary data.</text>
</comment>
<dbReference type="Proteomes" id="UP000750334">
    <property type="component" value="Unassembled WGS sequence"/>
</dbReference>
<protein>
    <submittedName>
        <fullName evidence="4">Conserved putative membrane protein</fullName>
    </submittedName>
</protein>
<sequence>MNFYDALEELLEENKDKRNYSSRTESNKNYLLSPDSSQRKQSEAIDIYSNDMGYLSDYPLLSTDDIDISLCNILQYDSSGVPDIGEFPKLEPMESNLSFGSDISLKDKNSNFNSPISVYSNNNGLSKSKTEDIFVYDTQNTTKSALPISSALHHMSVLTNIVTQNTKKHETMTLAPTVKKQTSNSVTDVLHLGHISNSEMNSVDIINSSKRAITKVGKQSIGRNSKRKATMSFSRKSMYDKSLTNMLKRNKVFRSKGNLLTPTSPIDYTSSQDNETSLAETIKNDKDLYPIATEKHKRGSHRCNHCPEKFSTILEYAEHMDEFNIRRKYKCPFSYCPWKILGLPGRSDLRRHCAIKHKDDLDDCLRNSLNLRGDIYTTIPCPHPYCKKIFRRKDAYKRHVNIVHSKSDSRFNKRLTGILENHPEKFESEESKRAYIMEEMSRGRKK</sequence>
<keyword evidence="1" id="KW-0863">Zinc-finger</keyword>
<proteinExistence type="predicted"/>
<gene>
    <name evidence="4" type="primary">RME1</name>
    <name evidence="4" type="ORF">C6P45_001448</name>
</gene>
<dbReference type="AlphaFoldDB" id="A0A9P6W1D6"/>
<feature type="region of interest" description="Disordered" evidence="2">
    <location>
        <begin position="17"/>
        <end position="37"/>
    </location>
</feature>
<evidence type="ECO:0000256" key="2">
    <source>
        <dbReference type="SAM" id="MobiDB-lite"/>
    </source>
</evidence>
<organism evidence="4 5">
    <name type="scientific">Maudiozyma exigua</name>
    <name type="common">Yeast</name>
    <name type="synonym">Kazachstania exigua</name>
    <dbReference type="NCBI Taxonomy" id="34358"/>
    <lineage>
        <taxon>Eukaryota</taxon>
        <taxon>Fungi</taxon>
        <taxon>Dikarya</taxon>
        <taxon>Ascomycota</taxon>
        <taxon>Saccharomycotina</taxon>
        <taxon>Saccharomycetes</taxon>
        <taxon>Saccharomycetales</taxon>
        <taxon>Saccharomycetaceae</taxon>
        <taxon>Maudiozyma</taxon>
    </lineage>
</organism>
<evidence type="ECO:0000313" key="5">
    <source>
        <dbReference type="Proteomes" id="UP000750334"/>
    </source>
</evidence>
<feature type="domain" description="C2H2-type" evidence="3">
    <location>
        <begin position="379"/>
        <end position="409"/>
    </location>
</feature>
<dbReference type="PROSITE" id="PS00028">
    <property type="entry name" value="ZINC_FINGER_C2H2_1"/>
    <property type="match status" value="1"/>
</dbReference>
<keyword evidence="5" id="KW-1185">Reference proteome</keyword>
<keyword evidence="1" id="KW-0479">Metal-binding</keyword>
<evidence type="ECO:0000256" key="1">
    <source>
        <dbReference type="PROSITE-ProRule" id="PRU00042"/>
    </source>
</evidence>
<dbReference type="SMART" id="SM00355">
    <property type="entry name" value="ZnF_C2H2"/>
    <property type="match status" value="3"/>
</dbReference>
<dbReference type="OrthoDB" id="6910977at2759"/>
<name>A0A9P6W1D6_MAUEX</name>
<dbReference type="GO" id="GO:0008270">
    <property type="term" value="F:zinc ion binding"/>
    <property type="evidence" value="ECO:0007669"/>
    <property type="project" value="UniProtKB-KW"/>
</dbReference>
<dbReference type="InterPro" id="IPR013087">
    <property type="entry name" value="Znf_C2H2_type"/>
</dbReference>
<keyword evidence="1" id="KW-0862">Zinc</keyword>
<evidence type="ECO:0000259" key="3">
    <source>
        <dbReference type="PROSITE" id="PS50157"/>
    </source>
</evidence>
<reference evidence="4 5" key="1">
    <citation type="submission" date="2020-11" db="EMBL/GenBank/DDBJ databases">
        <title>Kefir isolates.</title>
        <authorList>
            <person name="Marcisauskas S."/>
            <person name="Kim Y."/>
            <person name="Blasche S."/>
        </authorList>
    </citation>
    <scope>NUCLEOTIDE SEQUENCE [LARGE SCALE GENOMIC DNA]</scope>
    <source>
        <strain evidence="4 5">OG2</strain>
    </source>
</reference>
<dbReference type="Gene3D" id="3.30.160.60">
    <property type="entry name" value="Classic Zinc Finger"/>
    <property type="match status" value="1"/>
</dbReference>
<evidence type="ECO:0000313" key="4">
    <source>
        <dbReference type="EMBL" id="KAG0660972.1"/>
    </source>
</evidence>